<feature type="compositionally biased region" description="Basic and acidic residues" evidence="1">
    <location>
        <begin position="753"/>
        <end position="767"/>
    </location>
</feature>
<evidence type="ECO:0000256" key="1">
    <source>
        <dbReference type="SAM" id="MobiDB-lite"/>
    </source>
</evidence>
<protein>
    <submittedName>
        <fullName evidence="2">Uncharacterized protein</fullName>
    </submittedName>
</protein>
<feature type="compositionally biased region" description="Polar residues" evidence="1">
    <location>
        <begin position="29"/>
        <end position="46"/>
    </location>
</feature>
<accession>A0A9P5VN91</accession>
<feature type="region of interest" description="Disordered" evidence="1">
    <location>
        <begin position="148"/>
        <end position="180"/>
    </location>
</feature>
<feature type="region of interest" description="Disordered" evidence="1">
    <location>
        <begin position="332"/>
        <end position="369"/>
    </location>
</feature>
<dbReference type="EMBL" id="JAAAUY010000218">
    <property type="protein sequence ID" value="KAF9333162.1"/>
    <property type="molecule type" value="Genomic_DNA"/>
</dbReference>
<feature type="compositionally biased region" description="Basic and acidic residues" evidence="1">
    <location>
        <begin position="695"/>
        <end position="712"/>
    </location>
</feature>
<feature type="region of interest" description="Disordered" evidence="1">
    <location>
        <begin position="752"/>
        <end position="825"/>
    </location>
</feature>
<feature type="region of interest" description="Disordered" evidence="1">
    <location>
        <begin position="987"/>
        <end position="1036"/>
    </location>
</feature>
<evidence type="ECO:0000313" key="2">
    <source>
        <dbReference type="EMBL" id="KAF9333162.1"/>
    </source>
</evidence>
<feature type="region of interest" description="Disordered" evidence="1">
    <location>
        <begin position="279"/>
        <end position="317"/>
    </location>
</feature>
<feature type="region of interest" description="Disordered" evidence="1">
    <location>
        <begin position="694"/>
        <end position="727"/>
    </location>
</feature>
<feature type="compositionally biased region" description="Pro residues" evidence="1">
    <location>
        <begin position="357"/>
        <end position="368"/>
    </location>
</feature>
<sequence length="1109" mass="120446">MKKASNWAAKWFASPSPPFSPSGDPSTPRSVHSTISSSSQPRRLNSVANDSTVSFETDNVSVQHHPYGIFGSTTTTASVSCSSIDTTAPSLDDSNPFMLGCGYNTIKKDCSFLKPWKRHNPHSQGRLAQAASSAPDIRLGAYERNMTLSRFPEPPGQSFSPTFRRHPPGGSGSSVSSSKSNLRNMFLPRNTPGPEQDTTVHRAAVFSSSSSSVCSVSSTSLTVIRYKPPEPVTTPQRPLVDQEGQSKGIQGWSERLSQQSKRFRSSLLSNGTRKAFTPSALGSGIHTHNHSTTSLPPTMPGTPTSLSPVSYPSPSPAESKVAVETCITAAEAAQARDTSTPPTGATTKDAKISKESPLPPLPYAPPPVLEDGDNLSLAYGLMLQSLPEEQLSAQVANLFGIALHFQQKIERLEKELQALEKRRLVPRRSVPKKLPASLPPAPDQPLPKIPEQSNLEDTKPSAPPSPTTNNTNVPDGSDAPSITNLITAASIDLANDGKTEIPSNKSENEDRNYASLSETIDQDATQKVHEDLKTEIRRDLQASRSIFTALLSPTVISLIQSSFPTHRPCKSGREESKVVTSPVDLGYVPSMVSTMQESKDTGICLSSSGAGRSTLKSGTVSDQIVYPSALRSNPILLSRGLKIVQSDSPTPKMTSSPIALGDTISDAEENDQEQKPLVETGSCVESTAVVSCVDKPAKGEYPEEQEANDRDTSSSSSLPPPRPQRPEISADLDYLMTVFHSQLIAREQSWLEQTKEEGPPKREENKDISGTQKTSLRTPPPTPQCPEPINPTPSVSSSSSSSPIDRSLVQKTLSPPNSTPSSSAVSIGLATPEMNKLQNRQLRLEQDVQHLMDVLTGHAHIQAKRSHLHECHTGRCNHAHHHPRYYSGKDEYAHVEDEDEQEQEQYADMGTLLPPHIEELQHHATNTTEEVRAEILEGSGPAIETNVLSTITTTTAHTTVIEVPIWPSSSSGPSSSMLTSTVRPLVVRPNKNKMRPAPVSSPSNQHVSSSSSSSSAPSTPRTVTATNSSTTTTAKDDMTRRIAQLQHSHHETQVLHEQLDQFWDRLQTVESSQRAGLWQERYHDLHERLLDMEFWKRSIGGSKNKDGKK</sequence>
<gene>
    <name evidence="2" type="ORF">BG006_003932</name>
</gene>
<evidence type="ECO:0000313" key="3">
    <source>
        <dbReference type="Proteomes" id="UP000696485"/>
    </source>
</evidence>
<feature type="compositionally biased region" description="Polar residues" evidence="1">
    <location>
        <begin position="336"/>
        <end position="346"/>
    </location>
</feature>
<comment type="caution">
    <text evidence="2">The sequence shown here is derived from an EMBL/GenBank/DDBJ whole genome shotgun (WGS) entry which is preliminary data.</text>
</comment>
<feature type="compositionally biased region" description="Pro residues" evidence="1">
    <location>
        <begin position="778"/>
        <end position="791"/>
    </location>
</feature>
<organism evidence="2 3">
    <name type="scientific">Podila minutissima</name>
    <dbReference type="NCBI Taxonomy" id="64525"/>
    <lineage>
        <taxon>Eukaryota</taxon>
        <taxon>Fungi</taxon>
        <taxon>Fungi incertae sedis</taxon>
        <taxon>Mucoromycota</taxon>
        <taxon>Mortierellomycotina</taxon>
        <taxon>Mortierellomycetes</taxon>
        <taxon>Mortierellales</taxon>
        <taxon>Mortierellaceae</taxon>
        <taxon>Podila</taxon>
    </lineage>
</organism>
<dbReference type="AlphaFoldDB" id="A0A9P5VN91"/>
<feature type="region of interest" description="Disordered" evidence="1">
    <location>
        <begin position="430"/>
        <end position="481"/>
    </location>
</feature>
<reference evidence="2" key="1">
    <citation type="journal article" date="2020" name="Fungal Divers.">
        <title>Resolving the Mortierellaceae phylogeny through synthesis of multi-gene phylogenetics and phylogenomics.</title>
        <authorList>
            <person name="Vandepol N."/>
            <person name="Liber J."/>
            <person name="Desiro A."/>
            <person name="Na H."/>
            <person name="Kennedy M."/>
            <person name="Barry K."/>
            <person name="Grigoriev I.V."/>
            <person name="Miller A.N."/>
            <person name="O'Donnell K."/>
            <person name="Stajich J.E."/>
            <person name="Bonito G."/>
        </authorList>
    </citation>
    <scope>NUCLEOTIDE SEQUENCE</scope>
    <source>
        <strain evidence="2">NVP1</strain>
    </source>
</reference>
<feature type="compositionally biased region" description="Polar residues" evidence="1">
    <location>
        <begin position="768"/>
        <end position="777"/>
    </location>
</feature>
<name>A0A9P5VN91_9FUNG</name>
<keyword evidence="3" id="KW-1185">Reference proteome</keyword>
<feature type="compositionally biased region" description="Low complexity" evidence="1">
    <location>
        <begin position="1000"/>
        <end position="1033"/>
    </location>
</feature>
<feature type="compositionally biased region" description="Low complexity" evidence="1">
    <location>
        <begin position="303"/>
        <end position="312"/>
    </location>
</feature>
<feature type="region of interest" description="Disordered" evidence="1">
    <location>
        <begin position="1"/>
        <end position="46"/>
    </location>
</feature>
<feature type="compositionally biased region" description="Low complexity" evidence="1">
    <location>
        <begin position="814"/>
        <end position="825"/>
    </location>
</feature>
<feature type="compositionally biased region" description="Low complexity" evidence="1">
    <location>
        <begin position="792"/>
        <end position="802"/>
    </location>
</feature>
<proteinExistence type="predicted"/>
<dbReference type="Proteomes" id="UP000696485">
    <property type="component" value="Unassembled WGS sequence"/>
</dbReference>
<feature type="compositionally biased region" description="Pro residues" evidence="1">
    <location>
        <begin position="437"/>
        <end position="448"/>
    </location>
</feature>